<gene>
    <name evidence="1" type="ORF">RF11_12826</name>
</gene>
<reference evidence="1 2" key="1">
    <citation type="journal article" date="2014" name="Genome Biol. Evol.">
        <title>The genome of the myxosporean Thelohanellus kitauei shows adaptations to nutrient acquisition within its fish host.</title>
        <authorList>
            <person name="Yang Y."/>
            <person name="Xiong J."/>
            <person name="Zhou Z."/>
            <person name="Huo F."/>
            <person name="Miao W."/>
            <person name="Ran C."/>
            <person name="Liu Y."/>
            <person name="Zhang J."/>
            <person name="Feng J."/>
            <person name="Wang M."/>
            <person name="Wang M."/>
            <person name="Wang L."/>
            <person name="Yao B."/>
        </authorList>
    </citation>
    <scope>NUCLEOTIDE SEQUENCE [LARGE SCALE GENOMIC DNA]</scope>
    <source>
        <strain evidence="1">Wuqing</strain>
    </source>
</reference>
<keyword evidence="2" id="KW-1185">Reference proteome</keyword>
<evidence type="ECO:0000313" key="2">
    <source>
        <dbReference type="Proteomes" id="UP000031668"/>
    </source>
</evidence>
<dbReference type="EMBL" id="JWZT01005339">
    <property type="protein sequence ID" value="KII61411.1"/>
    <property type="molecule type" value="Genomic_DNA"/>
</dbReference>
<sequence>MRHSFPLRSAVSANTTRENPLLAKLRELPNWNLQNEAFALLVIKLESIVHLTTKQFDWSSPSHDVILLLFYKKSEIFGAPVAVSLNRVMNDTRNALSSFSHGKRFWFKKLCWLQHLPSSLRTSTQHRFNHIKIWRTTDDPSESILSLIARFGSLGPTVNNRKSAAVLTRIAHPTSDLAFPVVTSEKPYKYLAVREVAKPLNGLNVEGCVRKLFGIAEKFVSCGHLNALNTVRSINYFALSHLWFLFAML</sequence>
<organism evidence="1 2">
    <name type="scientific">Thelohanellus kitauei</name>
    <name type="common">Myxosporean</name>
    <dbReference type="NCBI Taxonomy" id="669202"/>
    <lineage>
        <taxon>Eukaryota</taxon>
        <taxon>Metazoa</taxon>
        <taxon>Cnidaria</taxon>
        <taxon>Myxozoa</taxon>
        <taxon>Myxosporea</taxon>
        <taxon>Bivalvulida</taxon>
        <taxon>Platysporina</taxon>
        <taxon>Myxobolidae</taxon>
        <taxon>Thelohanellus</taxon>
    </lineage>
</organism>
<accession>A0A0C2MIB7</accession>
<comment type="caution">
    <text evidence="1">The sequence shown here is derived from an EMBL/GenBank/DDBJ whole genome shotgun (WGS) entry which is preliminary data.</text>
</comment>
<protein>
    <submittedName>
        <fullName evidence="1">Uncharacterized protein</fullName>
    </submittedName>
</protein>
<name>A0A0C2MIB7_THEKT</name>
<dbReference type="AlphaFoldDB" id="A0A0C2MIB7"/>
<dbReference type="Proteomes" id="UP000031668">
    <property type="component" value="Unassembled WGS sequence"/>
</dbReference>
<evidence type="ECO:0000313" key="1">
    <source>
        <dbReference type="EMBL" id="KII61411.1"/>
    </source>
</evidence>
<proteinExistence type="predicted"/>